<protein>
    <recommendedName>
        <fullName evidence="4">C-deglycosylation enzyme beta subunit</fullName>
    </recommendedName>
</protein>
<dbReference type="Pfam" id="PF19906">
    <property type="entry name" value="CGDB"/>
    <property type="match status" value="1"/>
</dbReference>
<dbReference type="RefSeq" id="WP_073419736.1">
    <property type="nucleotide sequence ID" value="NZ_FQVX01000002.1"/>
</dbReference>
<dbReference type="AlphaFoldDB" id="A0A1M5HN69"/>
<dbReference type="EMBL" id="FQVX01000002">
    <property type="protein sequence ID" value="SHG17348.1"/>
    <property type="molecule type" value="Genomic_DNA"/>
</dbReference>
<keyword evidence="7" id="KW-1185">Reference proteome</keyword>
<dbReference type="OrthoDB" id="1494151at2"/>
<feature type="domain" description="C-glycoside deglycosidase beta subunit" evidence="5">
    <location>
        <begin position="19"/>
        <end position="109"/>
    </location>
</feature>
<dbReference type="InterPro" id="IPR045959">
    <property type="entry name" value="CGDB"/>
</dbReference>
<evidence type="ECO:0000256" key="3">
    <source>
        <dbReference type="ARBA" id="ARBA00046336"/>
    </source>
</evidence>
<accession>A0A1M5HN69</accession>
<proteinExistence type="inferred from homology"/>
<evidence type="ECO:0000313" key="7">
    <source>
        <dbReference type="Proteomes" id="UP000184471"/>
    </source>
</evidence>
<comment type="similarity">
    <text evidence="3">Belongs to the C-glycoside deglycosidase beta subunit family.</text>
</comment>
<evidence type="ECO:0000259" key="5">
    <source>
        <dbReference type="Pfam" id="PF19906"/>
    </source>
</evidence>
<reference evidence="6 7" key="1">
    <citation type="submission" date="2016-11" db="EMBL/GenBank/DDBJ databases">
        <authorList>
            <person name="Jaros S."/>
            <person name="Januszkiewicz K."/>
            <person name="Wedrychowicz H."/>
        </authorList>
    </citation>
    <scope>NUCLEOTIDE SEQUENCE [LARGE SCALE GENOMIC DNA]</scope>
    <source>
        <strain evidence="6 7">DSM 45408</strain>
    </source>
</reference>
<keyword evidence="1" id="KW-0456">Lyase</keyword>
<dbReference type="Proteomes" id="UP000184471">
    <property type="component" value="Unassembled WGS sequence"/>
</dbReference>
<evidence type="ECO:0000256" key="4">
    <source>
        <dbReference type="ARBA" id="ARBA00047208"/>
    </source>
</evidence>
<evidence type="ECO:0000313" key="6">
    <source>
        <dbReference type="EMBL" id="SHG17348.1"/>
    </source>
</evidence>
<keyword evidence="2" id="KW-0119">Carbohydrate metabolism</keyword>
<gene>
    <name evidence="6" type="ORF">SAMN05444351_1664</name>
</gene>
<dbReference type="STRING" id="1070870.SAMN05444351_1664"/>
<name>A0A1M5HN69_9ACTN</name>
<sequence>MGPLDDQVVRADSLTAGPDGLEIAVWSHWYRALPLPSLARVDLTVDGRRIDPAELSVTVNGTRRPLSEVAGAGDEYWFTTDPLVLHTPVETAPGREHRVQLLLGLSIPYILTGPDRVPLVAPSATDKTLTAAGART</sequence>
<evidence type="ECO:0000256" key="1">
    <source>
        <dbReference type="ARBA" id="ARBA00023239"/>
    </source>
</evidence>
<organism evidence="6 7">
    <name type="scientific">Geodermatophilus nigrescens</name>
    <dbReference type="NCBI Taxonomy" id="1070870"/>
    <lineage>
        <taxon>Bacteria</taxon>
        <taxon>Bacillati</taxon>
        <taxon>Actinomycetota</taxon>
        <taxon>Actinomycetes</taxon>
        <taxon>Geodermatophilales</taxon>
        <taxon>Geodermatophilaceae</taxon>
        <taxon>Geodermatophilus</taxon>
    </lineage>
</organism>
<evidence type="ECO:0000256" key="2">
    <source>
        <dbReference type="ARBA" id="ARBA00023277"/>
    </source>
</evidence>
<dbReference type="GO" id="GO:0016829">
    <property type="term" value="F:lyase activity"/>
    <property type="evidence" value="ECO:0007669"/>
    <property type="project" value="UniProtKB-KW"/>
</dbReference>